<keyword evidence="2" id="KW-1185">Reference proteome</keyword>
<dbReference type="InterPro" id="IPR059206">
    <property type="entry name" value="Sll1717-like"/>
</dbReference>
<evidence type="ECO:0000313" key="2">
    <source>
        <dbReference type="Proteomes" id="UP001236500"/>
    </source>
</evidence>
<protein>
    <recommendedName>
        <fullName evidence="3">ATP-binding protein</fullName>
    </recommendedName>
</protein>
<gene>
    <name evidence="1" type="ORF">PVT68_14130</name>
</gene>
<evidence type="ECO:0000313" key="1">
    <source>
        <dbReference type="EMBL" id="WGL15903.1"/>
    </source>
</evidence>
<dbReference type="SUPFAM" id="SSF52540">
    <property type="entry name" value="P-loop containing nucleoside triphosphate hydrolases"/>
    <property type="match status" value="1"/>
</dbReference>
<name>A0ABY8NEL6_9GAMM</name>
<dbReference type="EMBL" id="CP118605">
    <property type="protein sequence ID" value="WGL15903.1"/>
    <property type="molecule type" value="Genomic_DNA"/>
</dbReference>
<reference evidence="1 2" key="1">
    <citation type="submission" date="2023-02" db="EMBL/GenBank/DDBJ databases">
        <title>Description and genomic characterization of Microbulbifer bruguierae sp. nov., isolated from the sediment of mangrove plant Bruguiera sexangula.</title>
        <authorList>
            <person name="Long M."/>
        </authorList>
    </citation>
    <scope>NUCLEOTIDE SEQUENCE [LARGE SCALE GENOMIC DNA]</scope>
    <source>
        <strain evidence="1 2">H12</strain>
    </source>
</reference>
<evidence type="ECO:0008006" key="3">
    <source>
        <dbReference type="Google" id="ProtNLM"/>
    </source>
</evidence>
<dbReference type="InterPro" id="IPR027417">
    <property type="entry name" value="P-loop_NTPase"/>
</dbReference>
<proteinExistence type="predicted"/>
<organism evidence="1 2">
    <name type="scientific">Microbulbifer bruguierae</name>
    <dbReference type="NCBI Taxonomy" id="3029061"/>
    <lineage>
        <taxon>Bacteria</taxon>
        <taxon>Pseudomonadati</taxon>
        <taxon>Pseudomonadota</taxon>
        <taxon>Gammaproteobacteria</taxon>
        <taxon>Cellvibrionales</taxon>
        <taxon>Microbulbiferaceae</taxon>
        <taxon>Microbulbifer</taxon>
    </lineage>
</organism>
<accession>A0ABY8NEL6</accession>
<dbReference type="Proteomes" id="UP001236500">
    <property type="component" value="Chromosome"/>
</dbReference>
<dbReference type="RefSeq" id="WP_280319094.1">
    <property type="nucleotide sequence ID" value="NZ_CP118605.1"/>
</dbReference>
<sequence length="573" mass="66513">MLTYKEISLTEDQEEEFLEEILTREHFLGHVAYEHTNDKYNPTLYQKLFNWHPEHFHEEEGVRPSIILGRRGSGKSSYLNNLSHKENVIAISLKSWEALEVIETQIHEILEGGRFLIEAEKVSEIWRLIFLTIATKEIAKYRISDENLKEIIKKFPVKDFAKITLPNLILDIMSIFRTKYLSKQNLNVDIVLQSMGIGCESLDRWETLISKAAKGIGKYIIIMIDNPEKLEPDDELLDASYSDQTRARRMAYTGLLTLLAHFNRGKVGLQIRYCVPAEQYSYLKERSNAILKDYANIRLLQWSSGDLLSSVAHRYMVCLQLHKNNRDEERYKELKEIKIYTREGAYKFFNTILTGSLVNDRNFEEDPVGYLLRHTQLLPRQLLVYLNCAIKMAILDDPTTDLTRLNCKYIKLAIKSRERFLAQEIIDSYQMAFPEGQAMFEKLINFPIICRLQEIQNYWTSYNAKGILKDAIVYPQVSSGFNRFFNFLIETGILGVAIKYSETNKYVNTEYEYTVPNKLTAQSEEVVAVHPIFSCITCKSSHEKLGRHTAIYPKGSSIDDIQTKHEIASKFLN</sequence>
<dbReference type="NCBIfam" id="NF047389">
    <property type="entry name" value="ATPase_Sll1717"/>
    <property type="match status" value="1"/>
</dbReference>